<evidence type="ECO:0000259" key="9">
    <source>
        <dbReference type="Pfam" id="PF04509"/>
    </source>
</evidence>
<keyword evidence="10" id="KW-0969">Cilium</keyword>
<feature type="domain" description="Flagellar motor switch protein FliN-like C-terminal" evidence="8">
    <location>
        <begin position="353"/>
        <end position="423"/>
    </location>
</feature>
<dbReference type="EMBL" id="JAPDHZ010000004">
    <property type="protein sequence ID" value="MDG0793554.1"/>
    <property type="molecule type" value="Genomic_DNA"/>
</dbReference>
<comment type="caution">
    <text evidence="10">The sequence shown here is derived from an EMBL/GenBank/DDBJ whole genome shotgun (WGS) entry which is preliminary data.</text>
</comment>
<evidence type="ECO:0000256" key="1">
    <source>
        <dbReference type="ARBA" id="ARBA00004413"/>
    </source>
</evidence>
<accession>A0A9X4KLE5</accession>
<sequence>MTSKDYLSQEEIDALLRQSAGDQEPAPAAHAEMHIDDYLTPLEQDALGEIGNITFGSAATALSTLLSRKVDITTPKVSMISRDKFVSEFPRPHVAVHVDYVDGFEGINSLVIKTHDAQVIADLMLGGEGNVQTEELNEIHISAVQEAMNQMMGSSATSMSTIFNRFVNISPPAVDVMDVQKNTGIEKIPPDKVFVKISFRLKIGDLIDSTIMQLLTVAFAKELVHSLIGGMDETPAPAAAPAAQALQPSAPAAQAPQYAPPPQAAAPQPQAQPAYDYPPPGAYPPPGYPPQQPMYAQPQYAQPQYAQPQYAMPPQQPQTLGGPAGRNVNVQPVQFAGFPAGGGAHADETNLNLLLDIPLRVTVELGRTHKQIKDILELSQGSIIELDKLAGEPVDILVNNKLIAKGEVVVIDENFGVRVTDIVSQWDRVQKNPIISILGGNRYGKSYFGRGRRSIHAHDDSRHLDEKRL</sequence>
<keyword evidence="3" id="KW-1003">Cell membrane</keyword>
<feature type="region of interest" description="Disordered" evidence="7">
    <location>
        <begin position="238"/>
        <end position="295"/>
    </location>
</feature>
<evidence type="ECO:0000313" key="11">
    <source>
        <dbReference type="Proteomes" id="UP001153387"/>
    </source>
</evidence>
<evidence type="ECO:0000256" key="6">
    <source>
        <dbReference type="ARBA" id="ARBA00023136"/>
    </source>
</evidence>
<dbReference type="InterPro" id="IPR007597">
    <property type="entry name" value="CheC"/>
</dbReference>
<evidence type="ECO:0000256" key="3">
    <source>
        <dbReference type="ARBA" id="ARBA00022475"/>
    </source>
</evidence>
<dbReference type="PANTHER" id="PTHR43484:SF1">
    <property type="entry name" value="FLAGELLAR MOTOR SWITCH PROTEIN FLIN"/>
    <property type="match status" value="1"/>
</dbReference>
<dbReference type="Pfam" id="PF01052">
    <property type="entry name" value="FliMN_C"/>
    <property type="match status" value="1"/>
</dbReference>
<feature type="domain" description="CheC-like protein" evidence="9">
    <location>
        <begin position="43"/>
        <end position="78"/>
    </location>
</feature>
<reference evidence="10 11" key="1">
    <citation type="submission" date="2022-10" db="EMBL/GenBank/DDBJ databases">
        <title>Comparative genomic analysis of Cohnella hashimotonis sp. nov., isolated from the International Space Station.</title>
        <authorList>
            <person name="Simpson A."/>
            <person name="Venkateswaran K."/>
        </authorList>
    </citation>
    <scope>NUCLEOTIDE SEQUENCE [LARGE SCALE GENOMIC DNA]</scope>
    <source>
        <strain evidence="10 11">DSM 18997</strain>
    </source>
</reference>
<protein>
    <submittedName>
        <fullName evidence="10">Flagellar motor switch phosphatase FliY</fullName>
    </submittedName>
</protein>
<dbReference type="GO" id="GO:0071973">
    <property type="term" value="P:bacterial-type flagellum-dependent cell motility"/>
    <property type="evidence" value="ECO:0007669"/>
    <property type="project" value="InterPro"/>
</dbReference>
<evidence type="ECO:0000313" key="10">
    <source>
        <dbReference type="EMBL" id="MDG0793554.1"/>
    </source>
</evidence>
<keyword evidence="10" id="KW-0282">Flagellum</keyword>
<name>A0A9X4KLE5_9BACL</name>
<dbReference type="InterPro" id="IPR001172">
    <property type="entry name" value="FliN_T3SS_HrcQb"/>
</dbReference>
<feature type="compositionally biased region" description="Low complexity" evidence="7">
    <location>
        <begin position="265"/>
        <end position="275"/>
    </location>
</feature>
<dbReference type="NCBIfam" id="NF005995">
    <property type="entry name" value="PRK08119.1"/>
    <property type="match status" value="1"/>
</dbReference>
<dbReference type="SUPFAM" id="SSF103039">
    <property type="entry name" value="CheC-like"/>
    <property type="match status" value="1"/>
</dbReference>
<dbReference type="InterPro" id="IPR036429">
    <property type="entry name" value="SpoA-like_sf"/>
</dbReference>
<dbReference type="RefSeq" id="WP_277567320.1">
    <property type="nucleotide sequence ID" value="NZ_JAPDHZ010000004.1"/>
</dbReference>
<dbReference type="SUPFAM" id="SSF101801">
    <property type="entry name" value="Surface presentation of antigens (SPOA)"/>
    <property type="match status" value="1"/>
</dbReference>
<evidence type="ECO:0000259" key="8">
    <source>
        <dbReference type="Pfam" id="PF01052"/>
    </source>
</evidence>
<comment type="similarity">
    <text evidence="2">Belongs to the FliN/MopA/SpaO family.</text>
</comment>
<dbReference type="AlphaFoldDB" id="A0A9X4KLE5"/>
<evidence type="ECO:0000256" key="2">
    <source>
        <dbReference type="ARBA" id="ARBA00009226"/>
    </source>
</evidence>
<dbReference type="GO" id="GO:0006935">
    <property type="term" value="P:chemotaxis"/>
    <property type="evidence" value="ECO:0007669"/>
    <property type="project" value="UniProtKB-KW"/>
</dbReference>
<dbReference type="InterPro" id="IPR028976">
    <property type="entry name" value="CheC-like_sf"/>
</dbReference>
<dbReference type="PRINTS" id="PR00956">
    <property type="entry name" value="FLGMOTORFLIN"/>
</dbReference>
<feature type="domain" description="CheC-like protein" evidence="9">
    <location>
        <begin position="139"/>
        <end position="174"/>
    </location>
</feature>
<dbReference type="Gene3D" id="3.40.1550.10">
    <property type="entry name" value="CheC-like"/>
    <property type="match status" value="1"/>
</dbReference>
<dbReference type="CDD" id="cd17907">
    <property type="entry name" value="FliY_FliN-Y"/>
    <property type="match status" value="1"/>
</dbReference>
<dbReference type="PANTHER" id="PTHR43484">
    <property type="match status" value="1"/>
</dbReference>
<dbReference type="GO" id="GO:0009425">
    <property type="term" value="C:bacterial-type flagellum basal body"/>
    <property type="evidence" value="ECO:0007669"/>
    <property type="project" value="InterPro"/>
</dbReference>
<dbReference type="GO" id="GO:0003774">
    <property type="term" value="F:cytoskeletal motor activity"/>
    <property type="evidence" value="ECO:0007669"/>
    <property type="project" value="InterPro"/>
</dbReference>
<evidence type="ECO:0000256" key="7">
    <source>
        <dbReference type="SAM" id="MobiDB-lite"/>
    </source>
</evidence>
<dbReference type="InterPro" id="IPR051469">
    <property type="entry name" value="FliN/MopA/SpaO"/>
</dbReference>
<comment type="subcellular location">
    <subcellularLocation>
        <location evidence="1">Cell membrane</location>
        <topology evidence="1">Peripheral membrane protein</topology>
        <orientation evidence="1">Cytoplasmic side</orientation>
    </subcellularLocation>
</comment>
<gene>
    <name evidence="10" type="primary">fliY</name>
    <name evidence="10" type="ORF">OMP38_23990</name>
</gene>
<dbReference type="Gene3D" id="2.30.330.10">
    <property type="entry name" value="SpoA-like"/>
    <property type="match status" value="1"/>
</dbReference>
<dbReference type="GO" id="GO:0016787">
    <property type="term" value="F:hydrolase activity"/>
    <property type="evidence" value="ECO:0007669"/>
    <property type="project" value="InterPro"/>
</dbReference>
<keyword evidence="4" id="KW-0145">Chemotaxis</keyword>
<keyword evidence="10" id="KW-0966">Cell projection</keyword>
<keyword evidence="5" id="KW-0283">Flagellar rotation</keyword>
<organism evidence="10 11">
    <name type="scientific">Cohnella ginsengisoli</name>
    <dbReference type="NCBI Taxonomy" id="425004"/>
    <lineage>
        <taxon>Bacteria</taxon>
        <taxon>Bacillati</taxon>
        <taxon>Bacillota</taxon>
        <taxon>Bacilli</taxon>
        <taxon>Bacillales</taxon>
        <taxon>Paenibacillaceae</taxon>
        <taxon>Cohnella</taxon>
    </lineage>
</organism>
<keyword evidence="11" id="KW-1185">Reference proteome</keyword>
<proteinExistence type="inferred from homology"/>
<feature type="compositionally biased region" description="Low complexity" evidence="7">
    <location>
        <begin position="238"/>
        <end position="257"/>
    </location>
</feature>
<dbReference type="NCBIfam" id="TIGR02480">
    <property type="entry name" value="fliN"/>
    <property type="match status" value="1"/>
</dbReference>
<dbReference type="InterPro" id="IPR001543">
    <property type="entry name" value="FliN-like_C"/>
</dbReference>
<evidence type="ECO:0000256" key="5">
    <source>
        <dbReference type="ARBA" id="ARBA00022779"/>
    </source>
</evidence>
<feature type="compositionally biased region" description="Pro residues" evidence="7">
    <location>
        <begin position="276"/>
        <end position="292"/>
    </location>
</feature>
<evidence type="ECO:0000256" key="4">
    <source>
        <dbReference type="ARBA" id="ARBA00022500"/>
    </source>
</evidence>
<dbReference type="GO" id="GO:0005886">
    <property type="term" value="C:plasma membrane"/>
    <property type="evidence" value="ECO:0007669"/>
    <property type="project" value="UniProtKB-SubCell"/>
</dbReference>
<dbReference type="Proteomes" id="UP001153387">
    <property type="component" value="Unassembled WGS sequence"/>
</dbReference>
<dbReference type="Pfam" id="PF04509">
    <property type="entry name" value="CheC"/>
    <property type="match status" value="2"/>
</dbReference>
<keyword evidence="6" id="KW-0472">Membrane</keyword>
<dbReference type="InterPro" id="IPR012826">
    <property type="entry name" value="FliN"/>
</dbReference>